<dbReference type="EMBL" id="RCMV01000276">
    <property type="protein sequence ID" value="KAG3220187.1"/>
    <property type="molecule type" value="Genomic_DNA"/>
</dbReference>
<reference evidence="6" key="1">
    <citation type="submission" date="2018-05" db="EMBL/GenBank/DDBJ databases">
        <title>Effector identification in a new, highly contiguous assembly of the strawberry crown rot pathogen Phytophthora cactorum.</title>
        <authorList>
            <person name="Armitage A.D."/>
            <person name="Nellist C.F."/>
            <person name="Bates H."/>
            <person name="Vickerstaff R.J."/>
            <person name="Harrison R.J."/>
        </authorList>
    </citation>
    <scope>NUCLEOTIDE SEQUENCE</scope>
    <source>
        <strain evidence="2">15-7</strain>
        <strain evidence="3">4032</strain>
        <strain evidence="4">4040</strain>
        <strain evidence="5">P415</strain>
        <strain evidence="6">P421</strain>
    </source>
</reference>
<accession>A0A8T1KYJ0</accession>
<evidence type="ECO:0000313" key="5">
    <source>
        <dbReference type="EMBL" id="KAG2982372.1"/>
    </source>
</evidence>
<name>A0A8T1KYJ0_9STRA</name>
<dbReference type="EMBL" id="RCMI01000261">
    <property type="protein sequence ID" value="KAG2921651.1"/>
    <property type="molecule type" value="Genomic_DNA"/>
</dbReference>
<proteinExistence type="predicted"/>
<dbReference type="Proteomes" id="UP000736787">
    <property type="component" value="Unassembled WGS sequence"/>
</dbReference>
<dbReference type="Gene3D" id="3.30.420.10">
    <property type="entry name" value="Ribonuclease H-like superfamily/Ribonuclease H"/>
    <property type="match status" value="1"/>
</dbReference>
<dbReference type="Proteomes" id="UP000774804">
    <property type="component" value="Unassembled WGS sequence"/>
</dbReference>
<dbReference type="InterPro" id="IPR036397">
    <property type="entry name" value="RNaseH_sf"/>
</dbReference>
<comment type="caution">
    <text evidence="6">The sequence shown here is derived from an EMBL/GenBank/DDBJ whole genome shotgun (WGS) entry which is preliminary data.</text>
</comment>
<dbReference type="InterPro" id="IPR038717">
    <property type="entry name" value="Tc1-like_DDE_dom"/>
</dbReference>
<gene>
    <name evidence="2" type="ORF">PC113_g16915</name>
    <name evidence="3" type="ORF">PC115_g9480</name>
    <name evidence="4" type="ORF">PC117_g11133</name>
    <name evidence="5" type="ORF">PC118_g10018</name>
    <name evidence="6" type="ORF">PC129_g9050</name>
</gene>
<dbReference type="Proteomes" id="UP000735874">
    <property type="component" value="Unassembled WGS sequence"/>
</dbReference>
<dbReference type="VEuPathDB" id="FungiDB:PC110_g21043"/>
<organism evidence="6 7">
    <name type="scientific">Phytophthora cactorum</name>
    <dbReference type="NCBI Taxonomy" id="29920"/>
    <lineage>
        <taxon>Eukaryota</taxon>
        <taxon>Sar</taxon>
        <taxon>Stramenopiles</taxon>
        <taxon>Oomycota</taxon>
        <taxon>Peronosporomycetes</taxon>
        <taxon>Peronosporales</taxon>
        <taxon>Peronosporaceae</taxon>
        <taxon>Phytophthora</taxon>
    </lineage>
</organism>
<dbReference type="EMBL" id="RCMK01000282">
    <property type="protein sequence ID" value="KAG2938584.1"/>
    <property type="molecule type" value="Genomic_DNA"/>
</dbReference>
<dbReference type="Pfam" id="PF13358">
    <property type="entry name" value="DDE_3"/>
    <property type="match status" value="1"/>
</dbReference>
<evidence type="ECO:0000313" key="3">
    <source>
        <dbReference type="EMBL" id="KAG2921651.1"/>
    </source>
</evidence>
<protein>
    <recommendedName>
        <fullName evidence="1">Tc1-like transposase DDE domain-containing protein</fullName>
    </recommendedName>
</protein>
<sequence length="101" mass="11266">MRVSGGGSVMVWALMSAHGKTDIAILEGRQDSACYTHTLDNYLAPFIENLRENHGICNPIFKQDNASIHESRFTKAHIETMGIKKLKWPAKSPDLNPTENV</sequence>
<dbReference type="EMBL" id="RCML01000281">
    <property type="protein sequence ID" value="KAG2982372.1"/>
    <property type="molecule type" value="Genomic_DNA"/>
</dbReference>
<dbReference type="EMBL" id="RCMG01000698">
    <property type="protein sequence ID" value="KAG2850299.1"/>
    <property type="molecule type" value="Genomic_DNA"/>
</dbReference>
<dbReference type="Proteomes" id="UP000697107">
    <property type="component" value="Unassembled WGS sequence"/>
</dbReference>
<evidence type="ECO:0000313" key="2">
    <source>
        <dbReference type="EMBL" id="KAG2850299.1"/>
    </source>
</evidence>
<dbReference type="Proteomes" id="UP000760860">
    <property type="component" value="Unassembled WGS sequence"/>
</dbReference>
<evidence type="ECO:0000313" key="4">
    <source>
        <dbReference type="EMBL" id="KAG2938584.1"/>
    </source>
</evidence>
<feature type="domain" description="Tc1-like transposase DDE" evidence="1">
    <location>
        <begin position="7"/>
        <end position="101"/>
    </location>
</feature>
<evidence type="ECO:0000259" key="1">
    <source>
        <dbReference type="Pfam" id="PF13358"/>
    </source>
</evidence>
<evidence type="ECO:0000313" key="7">
    <source>
        <dbReference type="Proteomes" id="UP000760860"/>
    </source>
</evidence>
<dbReference type="GO" id="GO:0003676">
    <property type="term" value="F:nucleic acid binding"/>
    <property type="evidence" value="ECO:0007669"/>
    <property type="project" value="InterPro"/>
</dbReference>
<dbReference type="AlphaFoldDB" id="A0A8T1KYJ0"/>
<evidence type="ECO:0000313" key="6">
    <source>
        <dbReference type="EMBL" id="KAG3220187.1"/>
    </source>
</evidence>